<protein>
    <recommendedName>
        <fullName evidence="3">Arsenical resistance protein ArsH</fullName>
    </recommendedName>
</protein>
<sequence>MPLRDLADADHLPALDRRYALDRPVLGLGAGDPPPRILLLYGALRERSYPRLCIEEAARLLRFFGCETRIFDPSRLLNLW</sequence>
<gene>
    <name evidence="1" type="ORF">SP5_001_00140</name>
</gene>
<dbReference type="InterPro" id="IPR029039">
    <property type="entry name" value="Flavoprotein-like_sf"/>
</dbReference>
<name>A0A0A1W2K7_9SPHN</name>
<dbReference type="GO" id="GO:0016655">
    <property type="term" value="F:oxidoreductase activity, acting on NAD(P)H, quinone or similar compound as acceptor"/>
    <property type="evidence" value="ECO:0007669"/>
    <property type="project" value="TreeGrafter"/>
</dbReference>
<dbReference type="eggNOG" id="COG0431">
    <property type="taxonomic scope" value="Bacteria"/>
</dbReference>
<keyword evidence="2" id="KW-1185">Reference proteome</keyword>
<reference evidence="1 2" key="1">
    <citation type="submission" date="2014-11" db="EMBL/GenBank/DDBJ databases">
        <title>Whole genome shotgun sequence of Sphingomonas parapaucimobilis NBRC 15100.</title>
        <authorList>
            <person name="Katano-Makiyama Y."/>
            <person name="Hosoyama A."/>
            <person name="Hashimoto M."/>
            <person name="Hosoyama Y."/>
            <person name="Noguchi M."/>
            <person name="Numata M."/>
            <person name="Tsuchikane K."/>
            <person name="Hirakata S."/>
            <person name="Uohara A."/>
            <person name="Shimodaira J."/>
            <person name="Ohji S."/>
            <person name="Ichikawa N."/>
            <person name="Kimura A."/>
            <person name="Yamazoe A."/>
            <person name="Fujita N."/>
        </authorList>
    </citation>
    <scope>NUCLEOTIDE SEQUENCE [LARGE SCALE GENOMIC DNA]</scope>
    <source>
        <strain evidence="1 2">NBRC 15100</strain>
    </source>
</reference>
<evidence type="ECO:0000313" key="2">
    <source>
        <dbReference type="Proteomes" id="UP000032305"/>
    </source>
</evidence>
<dbReference type="Proteomes" id="UP000032305">
    <property type="component" value="Unassembled WGS sequence"/>
</dbReference>
<evidence type="ECO:0000313" key="1">
    <source>
        <dbReference type="EMBL" id="GAL99315.1"/>
    </source>
</evidence>
<dbReference type="AlphaFoldDB" id="A0A0A1W2K7"/>
<dbReference type="PANTHER" id="PTHR43590:SF1">
    <property type="entry name" value="ARSENIC RESISTANCE PROTEIN ARSH (AFU_ORTHOLOGUE AFUA_5G15030)"/>
    <property type="match status" value="1"/>
</dbReference>
<dbReference type="PANTHER" id="PTHR43590">
    <property type="entry name" value="ARSENIC RESISTANCE PROTEIN ARSH (AFU_ORTHOLOGUE AFUA_5G15030)"/>
    <property type="match status" value="1"/>
</dbReference>
<evidence type="ECO:0008006" key="3">
    <source>
        <dbReference type="Google" id="ProtNLM"/>
    </source>
</evidence>
<accession>A0A0A1W2K7</accession>
<dbReference type="EMBL" id="BBPI01000001">
    <property type="protein sequence ID" value="GAL99315.1"/>
    <property type="molecule type" value="Genomic_DNA"/>
</dbReference>
<proteinExistence type="predicted"/>
<dbReference type="SUPFAM" id="SSF52218">
    <property type="entry name" value="Flavoproteins"/>
    <property type="match status" value="1"/>
</dbReference>
<dbReference type="Gene3D" id="3.40.50.360">
    <property type="match status" value="1"/>
</dbReference>
<comment type="caution">
    <text evidence="1">The sequence shown here is derived from an EMBL/GenBank/DDBJ whole genome shotgun (WGS) entry which is preliminary data.</text>
</comment>
<dbReference type="InterPro" id="IPR014063">
    <property type="entry name" value="Arsenate-R_ArsH"/>
</dbReference>
<organism evidence="1 2">
    <name type="scientific">Sphingomonas parapaucimobilis NBRC 15100</name>
    <dbReference type="NCBI Taxonomy" id="1219049"/>
    <lineage>
        <taxon>Bacteria</taxon>
        <taxon>Pseudomonadati</taxon>
        <taxon>Pseudomonadota</taxon>
        <taxon>Alphaproteobacteria</taxon>
        <taxon>Sphingomonadales</taxon>
        <taxon>Sphingomonadaceae</taxon>
        <taxon>Sphingomonas</taxon>
    </lineage>
</organism>